<evidence type="ECO:0000256" key="6">
    <source>
        <dbReference type="RuleBase" id="RU004182"/>
    </source>
</evidence>
<dbReference type="InterPro" id="IPR014729">
    <property type="entry name" value="Rossmann-like_a/b/a_fold"/>
</dbReference>
<dbReference type="GO" id="GO:0071949">
    <property type="term" value="F:FAD binding"/>
    <property type="evidence" value="ECO:0007669"/>
    <property type="project" value="TreeGrafter"/>
</dbReference>
<evidence type="ECO:0000256" key="4">
    <source>
        <dbReference type="ARBA" id="ARBA00022991"/>
    </source>
</evidence>
<dbReference type="InterPro" id="IPR005101">
    <property type="entry name" value="Cryptochr/Photolyase_FAD-bd"/>
</dbReference>
<dbReference type="AlphaFoldDB" id="A0A437RT02"/>
<organism evidence="9 10">
    <name type="scientific">Rubrivivax rivuli</name>
    <dbReference type="NCBI Taxonomy" id="1862385"/>
    <lineage>
        <taxon>Bacteria</taxon>
        <taxon>Pseudomonadati</taxon>
        <taxon>Pseudomonadota</taxon>
        <taxon>Betaproteobacteria</taxon>
        <taxon>Burkholderiales</taxon>
        <taxon>Sphaerotilaceae</taxon>
        <taxon>Rubrivivax</taxon>
    </lineage>
</organism>
<dbReference type="PRINTS" id="PR00147">
    <property type="entry name" value="DNAPHOTLYASE"/>
</dbReference>
<dbReference type="GO" id="GO:0006139">
    <property type="term" value="P:nucleobase-containing compound metabolic process"/>
    <property type="evidence" value="ECO:0007669"/>
    <property type="project" value="UniProtKB-ARBA"/>
</dbReference>
<dbReference type="InterPro" id="IPR036155">
    <property type="entry name" value="Crypto/Photolyase_N_sf"/>
</dbReference>
<dbReference type="InterPro" id="IPR006050">
    <property type="entry name" value="DNA_photolyase_N"/>
</dbReference>
<dbReference type="PROSITE" id="PS00394">
    <property type="entry name" value="DNA_PHOTOLYASES_1_1"/>
    <property type="match status" value="1"/>
</dbReference>
<keyword evidence="3 5" id="KW-0274">FAD</keyword>
<evidence type="ECO:0000259" key="8">
    <source>
        <dbReference type="PROSITE" id="PS51645"/>
    </source>
</evidence>
<keyword evidence="4 6" id="KW-0157">Chromophore</keyword>
<dbReference type="SUPFAM" id="SSF52425">
    <property type="entry name" value="Cryptochrome/photolyase, N-terminal domain"/>
    <property type="match status" value="1"/>
</dbReference>
<keyword evidence="9" id="KW-0456">Lyase</keyword>
<evidence type="ECO:0000256" key="3">
    <source>
        <dbReference type="ARBA" id="ARBA00022827"/>
    </source>
</evidence>
<feature type="region of interest" description="Disordered" evidence="7">
    <location>
        <begin position="450"/>
        <end position="499"/>
    </location>
</feature>
<sequence>MNSALVWLKRDLRLHDHAPLHAAQGARAAAALFVIEPAWLQSPEFSPSHLHFTLQCLAELRRELAARGLPLLVRVGEVPAVLQQLHAEWPFQHLLSHEETGTGWSYQRDIAVGRWCRAAGVAWQEFPQTGVVRRLRSREGWAGRWAQRMDAPLLPAPTQFHTAAGFAGAALADQPDLPTLARLGAGPLTQTLQPAGERAARATLLSFITGRGRDYRRALSSPLTAESGCSRLSPHLAFGTVSMRQVHQATEGAMASTPDRTLAYALHGFAGRLRWHCHFMQKLEDEPEIEFRNFARAYDGLRPGDGVPMDEVHAARLQAWCEGRTGFPMVDACMRSLCATGWLNFRMRAMLVSFAAYHLGLHWREPGLFLARQFLDFEPGIHWSQMQMQSGTTGINTLRIYSPSKQAQDQDPQGEFVRRWVPEFGTPDYPAPIVDEKSALKATKELMYGQRAKPEARAEADAVQQRHGSRKAGLPPSGMKRSTGRSKTPAAPSPQGELF</sequence>
<feature type="domain" description="Photolyase/cryptochrome alpha/beta" evidence="8">
    <location>
        <begin position="2"/>
        <end position="131"/>
    </location>
</feature>
<dbReference type="Gene3D" id="1.10.579.10">
    <property type="entry name" value="DNA Cyclobutane Dipyrimidine Photolyase, subunit A, domain 3"/>
    <property type="match status" value="1"/>
</dbReference>
<evidence type="ECO:0000313" key="9">
    <source>
        <dbReference type="EMBL" id="RVU49898.1"/>
    </source>
</evidence>
<reference evidence="9 10" key="1">
    <citation type="submission" date="2019-01" db="EMBL/GenBank/DDBJ databases">
        <authorList>
            <person name="Chen W.-M."/>
        </authorList>
    </citation>
    <scope>NUCLEOTIDE SEQUENCE [LARGE SCALE GENOMIC DNA]</scope>
    <source>
        <strain evidence="9 10">KYPY4</strain>
    </source>
</reference>
<dbReference type="GO" id="GO:0003904">
    <property type="term" value="F:deoxyribodipyrimidine photo-lyase activity"/>
    <property type="evidence" value="ECO:0007669"/>
    <property type="project" value="TreeGrafter"/>
</dbReference>
<feature type="binding site" evidence="5">
    <location>
        <position position="269"/>
    </location>
    <ligand>
        <name>FAD</name>
        <dbReference type="ChEBI" id="CHEBI:57692"/>
    </ligand>
</feature>
<evidence type="ECO:0000256" key="1">
    <source>
        <dbReference type="ARBA" id="ARBA00001932"/>
    </source>
</evidence>
<dbReference type="OrthoDB" id="9772484at2"/>
<evidence type="ECO:0000313" key="10">
    <source>
        <dbReference type="Proteomes" id="UP000285575"/>
    </source>
</evidence>
<comment type="cofactor">
    <cofactor evidence="5">
        <name>FAD</name>
        <dbReference type="ChEBI" id="CHEBI:57692"/>
    </cofactor>
    <text evidence="5">Binds 1 FAD per subunit.</text>
</comment>
<dbReference type="Pfam" id="PF03441">
    <property type="entry name" value="FAD_binding_7"/>
    <property type="match status" value="1"/>
</dbReference>
<comment type="cofactor">
    <cofactor evidence="1">
        <name>(6R)-5,10-methylene-5,6,7,8-tetrahydrofolate</name>
        <dbReference type="ChEBI" id="CHEBI:15636"/>
    </cofactor>
</comment>
<dbReference type="SUPFAM" id="SSF48173">
    <property type="entry name" value="Cryptochrome/photolyase FAD-binding domain"/>
    <property type="match status" value="1"/>
</dbReference>
<dbReference type="PANTHER" id="PTHR11455:SF9">
    <property type="entry name" value="CRYPTOCHROME CIRCADIAN CLOCK 5 ISOFORM X1"/>
    <property type="match status" value="1"/>
</dbReference>
<keyword evidence="10" id="KW-1185">Reference proteome</keyword>
<evidence type="ECO:0000256" key="2">
    <source>
        <dbReference type="ARBA" id="ARBA00022630"/>
    </source>
</evidence>
<dbReference type="GO" id="GO:0006950">
    <property type="term" value="P:response to stress"/>
    <property type="evidence" value="ECO:0007669"/>
    <property type="project" value="UniProtKB-ARBA"/>
</dbReference>
<name>A0A437RT02_9BURK</name>
<accession>A0A437RT02</accession>
<dbReference type="InterPro" id="IPR018394">
    <property type="entry name" value="DNA_photolyase_1_CS_C"/>
</dbReference>
<dbReference type="InterPro" id="IPR002081">
    <property type="entry name" value="Cryptochrome/DNA_photolyase_1"/>
</dbReference>
<dbReference type="InterPro" id="IPR036134">
    <property type="entry name" value="Crypto/Photolyase_FAD-like_sf"/>
</dbReference>
<feature type="binding site" evidence="5">
    <location>
        <position position="215"/>
    </location>
    <ligand>
        <name>FAD</name>
        <dbReference type="ChEBI" id="CHEBI:57692"/>
    </ligand>
</feature>
<dbReference type="Gene3D" id="3.40.50.620">
    <property type="entry name" value="HUPs"/>
    <property type="match status" value="1"/>
</dbReference>
<keyword evidence="2 5" id="KW-0285">Flavoprotein</keyword>
<protein>
    <submittedName>
        <fullName evidence="9">Deoxyribodipyrimidine photolyase</fullName>
    </submittedName>
</protein>
<evidence type="ECO:0000256" key="5">
    <source>
        <dbReference type="PIRSR" id="PIRSR602081-1"/>
    </source>
</evidence>
<comment type="caution">
    <text evidence="9">The sequence shown here is derived from an EMBL/GenBank/DDBJ whole genome shotgun (WGS) entry which is preliminary data.</text>
</comment>
<dbReference type="EMBL" id="SACR01000001">
    <property type="protein sequence ID" value="RVU49898.1"/>
    <property type="molecule type" value="Genomic_DNA"/>
</dbReference>
<dbReference type="Proteomes" id="UP000285575">
    <property type="component" value="Unassembled WGS sequence"/>
</dbReference>
<proteinExistence type="inferred from homology"/>
<comment type="similarity">
    <text evidence="6">Belongs to the DNA photolyase family.</text>
</comment>
<dbReference type="Gene3D" id="1.25.40.80">
    <property type="match status" value="1"/>
</dbReference>
<dbReference type="PROSITE" id="PS51645">
    <property type="entry name" value="PHR_CRY_ALPHA_BETA"/>
    <property type="match status" value="1"/>
</dbReference>
<dbReference type="PANTHER" id="PTHR11455">
    <property type="entry name" value="CRYPTOCHROME"/>
    <property type="match status" value="1"/>
</dbReference>
<dbReference type="GO" id="GO:0009416">
    <property type="term" value="P:response to light stimulus"/>
    <property type="evidence" value="ECO:0007669"/>
    <property type="project" value="TreeGrafter"/>
</dbReference>
<dbReference type="Pfam" id="PF00875">
    <property type="entry name" value="DNA_photolyase"/>
    <property type="match status" value="1"/>
</dbReference>
<dbReference type="GO" id="GO:0003677">
    <property type="term" value="F:DNA binding"/>
    <property type="evidence" value="ECO:0007669"/>
    <property type="project" value="TreeGrafter"/>
</dbReference>
<gene>
    <name evidence="9" type="ORF">EOE66_03445</name>
</gene>
<evidence type="ECO:0000256" key="7">
    <source>
        <dbReference type="SAM" id="MobiDB-lite"/>
    </source>
</evidence>